<evidence type="ECO:0000313" key="2">
    <source>
        <dbReference type="Proteomes" id="UP000244855"/>
    </source>
</evidence>
<dbReference type="Proteomes" id="UP000244855">
    <property type="component" value="Unassembled WGS sequence"/>
</dbReference>
<dbReference type="PANTHER" id="PTHR42085">
    <property type="entry name" value="F-BOX DOMAIN-CONTAINING PROTEIN"/>
    <property type="match status" value="1"/>
</dbReference>
<proteinExistence type="predicted"/>
<protein>
    <recommendedName>
        <fullName evidence="3">F-box domain-containing protein</fullName>
    </recommendedName>
</protein>
<dbReference type="AlphaFoldDB" id="A0A2V1EC83"/>
<name>A0A2V1EC83_9PLEO</name>
<dbReference type="EMBL" id="KZ805301">
    <property type="protein sequence ID" value="PVI08228.1"/>
    <property type="molecule type" value="Genomic_DNA"/>
</dbReference>
<evidence type="ECO:0008006" key="3">
    <source>
        <dbReference type="Google" id="ProtNLM"/>
    </source>
</evidence>
<dbReference type="InterPro" id="IPR038883">
    <property type="entry name" value="AN11006-like"/>
</dbReference>
<sequence length="214" mass="24813">MTKLDGKNRTFVFLSLPPEIRNNIYEYVFGNNEWKVHTADMFKAKNPPPNALSLLQTCRTINLEAQQYPFRLNTFKLKHGLNPNSVIPTGARWITSIVLKNWGSWYDEPRYRSRIFCLPHHFPNLHKIDIISGREYESERLMEVIELEGMMVADIVSECFPEAFLTLCLITTKGKTVIEDSQLRKRIADYGEPASPGLLEYWTEWKEGGISWDG</sequence>
<reference evidence="1 2" key="1">
    <citation type="journal article" date="2018" name="Sci. Rep.">
        <title>Comparative genomics provides insights into the lifestyle and reveals functional heterogeneity of dark septate endophytic fungi.</title>
        <authorList>
            <person name="Knapp D.G."/>
            <person name="Nemeth J.B."/>
            <person name="Barry K."/>
            <person name="Hainaut M."/>
            <person name="Henrissat B."/>
            <person name="Johnson J."/>
            <person name="Kuo A."/>
            <person name="Lim J.H.P."/>
            <person name="Lipzen A."/>
            <person name="Nolan M."/>
            <person name="Ohm R.A."/>
            <person name="Tamas L."/>
            <person name="Grigoriev I.V."/>
            <person name="Spatafora J.W."/>
            <person name="Nagy L.G."/>
            <person name="Kovacs G.M."/>
        </authorList>
    </citation>
    <scope>NUCLEOTIDE SEQUENCE [LARGE SCALE GENOMIC DNA]</scope>
    <source>
        <strain evidence="1 2">DSE2036</strain>
    </source>
</reference>
<gene>
    <name evidence="1" type="ORF">DM02DRAFT_621758</name>
</gene>
<evidence type="ECO:0000313" key="1">
    <source>
        <dbReference type="EMBL" id="PVI08228.1"/>
    </source>
</evidence>
<keyword evidence="2" id="KW-1185">Reference proteome</keyword>
<dbReference type="OrthoDB" id="5314997at2759"/>
<organism evidence="1 2">
    <name type="scientific">Periconia macrospinosa</name>
    <dbReference type="NCBI Taxonomy" id="97972"/>
    <lineage>
        <taxon>Eukaryota</taxon>
        <taxon>Fungi</taxon>
        <taxon>Dikarya</taxon>
        <taxon>Ascomycota</taxon>
        <taxon>Pezizomycotina</taxon>
        <taxon>Dothideomycetes</taxon>
        <taxon>Pleosporomycetidae</taxon>
        <taxon>Pleosporales</taxon>
        <taxon>Massarineae</taxon>
        <taxon>Periconiaceae</taxon>
        <taxon>Periconia</taxon>
    </lineage>
</organism>
<accession>A0A2V1EC83</accession>
<dbReference type="PANTHER" id="PTHR42085:SF1">
    <property type="entry name" value="F-BOX DOMAIN-CONTAINING PROTEIN"/>
    <property type="match status" value="1"/>
</dbReference>